<proteinExistence type="predicted"/>
<evidence type="ECO:0000313" key="1">
    <source>
        <dbReference type="EMBL" id="TFD06434.1"/>
    </source>
</evidence>
<dbReference type="Proteomes" id="UP000297851">
    <property type="component" value="Unassembled WGS sequence"/>
</dbReference>
<evidence type="ECO:0000313" key="2">
    <source>
        <dbReference type="Proteomes" id="UP000297851"/>
    </source>
</evidence>
<name>A0ABY2JIF5_9MICO</name>
<keyword evidence="2" id="KW-1185">Reference proteome</keyword>
<dbReference type="InterPro" id="IPR012349">
    <property type="entry name" value="Split_barrel_FMN-bd"/>
</dbReference>
<sequence>MIRGDSLRRMYAGGRPNRWARFLNRISAMVFSLGIVGHGTVSLETVNPKSHTLLTLPLVVARYEGCEYVVSMLGQGSRWVRNVRAANGSAVIHAGRRRPVLLEEVRADARAPITKSYLAQAPGARPHIPVDQSEPISAFETITADFPVFMIRDVQ</sequence>
<accession>A0ABY2JIF5</accession>
<reference evidence="1 2" key="1">
    <citation type="submission" date="2019-03" db="EMBL/GenBank/DDBJ databases">
        <title>Genomics of glacier-inhabiting Cryobacterium strains.</title>
        <authorList>
            <person name="Liu Q."/>
            <person name="Xin Y.-H."/>
        </authorList>
    </citation>
    <scope>NUCLEOTIDE SEQUENCE [LARGE SCALE GENOMIC DNA]</scope>
    <source>
        <strain evidence="1 2">TMT2-16</strain>
    </source>
</reference>
<gene>
    <name evidence="1" type="ORF">E3T25_02320</name>
</gene>
<dbReference type="Gene3D" id="2.30.110.10">
    <property type="entry name" value="Electron Transport, Fmn-binding Protein, Chain A"/>
    <property type="match status" value="1"/>
</dbReference>
<dbReference type="EMBL" id="SOGO01000008">
    <property type="protein sequence ID" value="TFD06434.1"/>
    <property type="molecule type" value="Genomic_DNA"/>
</dbReference>
<organism evidence="1 2">
    <name type="scientific">Cryobacterium sandaracinum</name>
    <dbReference type="NCBI Taxonomy" id="1259247"/>
    <lineage>
        <taxon>Bacteria</taxon>
        <taxon>Bacillati</taxon>
        <taxon>Actinomycetota</taxon>
        <taxon>Actinomycetes</taxon>
        <taxon>Micrococcales</taxon>
        <taxon>Microbacteriaceae</taxon>
        <taxon>Cryobacterium</taxon>
    </lineage>
</organism>
<comment type="caution">
    <text evidence="1">The sequence shown here is derived from an EMBL/GenBank/DDBJ whole genome shotgun (WGS) entry which is preliminary data.</text>
</comment>
<protein>
    <submittedName>
        <fullName evidence="1">Nitroreductase family deazaflavin-dependent oxidoreductase</fullName>
    </submittedName>
</protein>